<gene>
    <name evidence="2" type="ORF">RM780_14550</name>
</gene>
<dbReference type="Proteomes" id="UP001183388">
    <property type="component" value="Unassembled WGS sequence"/>
</dbReference>
<dbReference type="EMBL" id="JAVREN010000019">
    <property type="protein sequence ID" value="MDT0308174.1"/>
    <property type="molecule type" value="Genomic_DNA"/>
</dbReference>
<evidence type="ECO:0000313" key="2">
    <source>
        <dbReference type="EMBL" id="MDT0308174.1"/>
    </source>
</evidence>
<comment type="caution">
    <text evidence="2">The sequence shown here is derived from an EMBL/GenBank/DDBJ whole genome shotgun (WGS) entry which is preliminary data.</text>
</comment>
<accession>A0ABU2L9D2</accession>
<dbReference type="Pfam" id="PF03009">
    <property type="entry name" value="GDPD"/>
    <property type="match status" value="1"/>
</dbReference>
<dbReference type="InterPro" id="IPR030395">
    <property type="entry name" value="GP_PDE_dom"/>
</dbReference>
<keyword evidence="3" id="KW-1185">Reference proteome</keyword>
<protein>
    <submittedName>
        <fullName evidence="2">Glycerophosphodiester phosphodiesterase</fullName>
    </submittedName>
</protein>
<dbReference type="PANTHER" id="PTHR46211">
    <property type="entry name" value="GLYCEROPHOSPHORYL DIESTER PHOSPHODIESTERASE"/>
    <property type="match status" value="1"/>
</dbReference>
<evidence type="ECO:0000313" key="3">
    <source>
        <dbReference type="Proteomes" id="UP001183388"/>
    </source>
</evidence>
<dbReference type="PROSITE" id="PS51704">
    <property type="entry name" value="GP_PDE"/>
    <property type="match status" value="1"/>
</dbReference>
<name>A0ABU2L9D2_9ACTN</name>
<dbReference type="Gene3D" id="3.20.20.190">
    <property type="entry name" value="Phosphatidylinositol (PI) phosphodiesterase"/>
    <property type="match status" value="1"/>
</dbReference>
<dbReference type="InterPro" id="IPR017946">
    <property type="entry name" value="PLC-like_Pdiesterase_TIM-brl"/>
</dbReference>
<dbReference type="SUPFAM" id="SSF51695">
    <property type="entry name" value="PLC-like phosphodiesterases"/>
    <property type="match status" value="1"/>
</dbReference>
<dbReference type="RefSeq" id="WP_311631128.1">
    <property type="nucleotide sequence ID" value="NZ_JAVREN010000019.1"/>
</dbReference>
<proteinExistence type="predicted"/>
<dbReference type="PANTHER" id="PTHR46211:SF1">
    <property type="entry name" value="GLYCEROPHOSPHODIESTER PHOSPHODIESTERASE, CYTOPLASMIC"/>
    <property type="match status" value="1"/>
</dbReference>
<sequence length="230" mass="24017">MAAVTVVAHRGDPYRARENTLASFSSAVAAGADAVELDVRLAADGVPVVVHDATLKRLWGHPAPVASLTSREIAALTAGRVPELSAALAATAAVRTLIDLPERSPALARAAVAAVAEAGAGERVYWCGDPAALRAVRAADPGAEIALTWKRTGRPRPSLLAELRPAWLNYRFGLITSAVVERAGAEGYRVAAWTVDSPRAMRRLIGLGVAAITTNRPAALRALLERGARA</sequence>
<dbReference type="CDD" id="cd08556">
    <property type="entry name" value="GDPD"/>
    <property type="match status" value="1"/>
</dbReference>
<reference evidence="3" key="1">
    <citation type="submission" date="2023-07" db="EMBL/GenBank/DDBJ databases">
        <title>30 novel species of actinomycetes from the DSMZ collection.</title>
        <authorList>
            <person name="Nouioui I."/>
        </authorList>
    </citation>
    <scope>NUCLEOTIDE SEQUENCE [LARGE SCALE GENOMIC DNA]</scope>
    <source>
        <strain evidence="3">DSM 44917</strain>
    </source>
</reference>
<feature type="domain" description="GP-PDE" evidence="1">
    <location>
        <begin position="4"/>
        <end position="224"/>
    </location>
</feature>
<organism evidence="2 3">
    <name type="scientific">Streptomyces boetiae</name>
    <dbReference type="NCBI Taxonomy" id="3075541"/>
    <lineage>
        <taxon>Bacteria</taxon>
        <taxon>Bacillati</taxon>
        <taxon>Actinomycetota</taxon>
        <taxon>Actinomycetes</taxon>
        <taxon>Kitasatosporales</taxon>
        <taxon>Streptomycetaceae</taxon>
        <taxon>Streptomyces</taxon>
    </lineage>
</organism>
<evidence type="ECO:0000259" key="1">
    <source>
        <dbReference type="PROSITE" id="PS51704"/>
    </source>
</evidence>